<dbReference type="EMBL" id="WBSM01000012">
    <property type="protein sequence ID" value="KAB8287023.1"/>
    <property type="molecule type" value="Genomic_DNA"/>
</dbReference>
<dbReference type="OrthoDB" id="3225049at2"/>
<evidence type="ECO:0000313" key="5">
    <source>
        <dbReference type="Proteomes" id="UP000482084"/>
    </source>
</evidence>
<name>A0A6L4X0L3_9BIFI</name>
<dbReference type="Gene3D" id="3.40.190.10">
    <property type="entry name" value="Periplasmic binding protein-like II"/>
    <property type="match status" value="2"/>
</dbReference>
<accession>A0A6L4X0L3</accession>
<proteinExistence type="predicted"/>
<dbReference type="RefSeq" id="WP_152358978.1">
    <property type="nucleotide sequence ID" value="NZ_WBSM01000012.1"/>
</dbReference>
<feature type="signal peptide" evidence="1">
    <location>
        <begin position="1"/>
        <end position="20"/>
    </location>
</feature>
<reference evidence="2 5" key="2">
    <citation type="submission" date="2019-10" db="EMBL/GenBank/DDBJ databases">
        <title>Characterization of the phylogenetic diversity of two novel species belonging to the genus Bifidobacterium: Bifidobacterium cebidarum sp. nov. and Bifidobacterium leontopitheci sp. nov.</title>
        <authorList>
            <person name="Lugli G.A."/>
            <person name="Duranti S."/>
            <person name="Milani C."/>
            <person name="Turroni F."/>
            <person name="Ventura M."/>
        </authorList>
    </citation>
    <scope>NUCLEOTIDE SEQUENCE [LARGE SCALE GENOMIC DNA]</scope>
    <source>
        <strain evidence="2 5">DSM 100688</strain>
    </source>
</reference>
<dbReference type="PANTHER" id="PTHR43649:SF12">
    <property type="entry name" value="DIACETYLCHITOBIOSE BINDING PROTEIN DASA"/>
    <property type="match status" value="1"/>
</dbReference>
<keyword evidence="5" id="KW-1185">Reference proteome</keyword>
<organism evidence="2 5">
    <name type="scientific">Bifidobacterium ramosum</name>
    <dbReference type="NCBI Taxonomy" id="1798158"/>
    <lineage>
        <taxon>Bacteria</taxon>
        <taxon>Bacillati</taxon>
        <taxon>Actinomycetota</taxon>
        <taxon>Actinomycetes</taxon>
        <taxon>Bifidobacteriales</taxon>
        <taxon>Bifidobacteriaceae</taxon>
        <taxon>Bifidobacterium</taxon>
    </lineage>
</organism>
<dbReference type="Proteomes" id="UP000482084">
    <property type="component" value="Unassembled WGS sequence"/>
</dbReference>
<evidence type="ECO:0000313" key="4">
    <source>
        <dbReference type="Proteomes" id="UP000469943"/>
    </source>
</evidence>
<dbReference type="SUPFAM" id="SSF53850">
    <property type="entry name" value="Periplasmic binding protein-like II"/>
    <property type="match status" value="1"/>
</dbReference>
<dbReference type="InterPro" id="IPR050490">
    <property type="entry name" value="Bact_solute-bd_prot1"/>
</dbReference>
<gene>
    <name evidence="2" type="ORF">DSM100688_1974</name>
    <name evidence="3" type="ORF">GFD24_09710</name>
</gene>
<dbReference type="AlphaFoldDB" id="A0A6L4X0L3"/>
<protein>
    <submittedName>
        <fullName evidence="2">ABC transporter</fullName>
    </submittedName>
    <submittedName>
        <fullName evidence="3">Extracellular solute-binding protein</fullName>
    </submittedName>
</protein>
<evidence type="ECO:0000313" key="3">
    <source>
        <dbReference type="EMBL" id="NEG72470.1"/>
    </source>
</evidence>
<keyword evidence="1" id="KW-0732">Signal</keyword>
<evidence type="ECO:0000313" key="2">
    <source>
        <dbReference type="EMBL" id="KAB8287023.1"/>
    </source>
</evidence>
<sequence length="536" mass="59587">MERRSLRIRRIMASAMTAVALCVPLAGCGNSKPTVDADGRPIVTIRVRRNVTDNPMKDTEYSKQLETACDCTIDWEEIADSSWGQQKAPKMVANDFPDIGLTLYDPTDVSRYPNQFEDIGAHLDELPNVQAFFEAHPVARKMAENSDGQIKLLPSDRGKGYRVSATHMFINKQWLDKLGLKMPTTWDELKTVLEAFKTKDPNGNGKADEIPMNIRSLGFGLWSPLVLLNSSGVVTNFMGSSASSQGYYVQDGKVKSYYTSEELKDVISFLHGLVAERLIPKDTFTRDDSQYVAQTVNDGKTALTGVTFGWSAYSEYGNSLANQYVSVPPLKKTASTPESDVKWDYSQDATEFAYSLSVSPKAANKQAVYKIVNAMYGEKLSVEGYFGSIPTTLSDDGNHTYTIDREKAYAEYPDTRAIALQDRFAGWVPDDATIVNDDNADQVTEANKAVEDALNRVDPTGDVIPIYVRPSSDDLDTLSDNNTSIGNYANNQLAKWVQRGGIDKEWNTYLKNIAEPTLGLEENIAIWQKYYDQAVK</sequence>
<reference evidence="3 4" key="1">
    <citation type="submission" date="2019-10" db="EMBL/GenBank/DDBJ databases">
        <title>Bifidobacterium from non-human primates.</title>
        <authorList>
            <person name="Modesto M."/>
        </authorList>
    </citation>
    <scope>NUCLEOTIDE SEQUENCE [LARGE SCALE GENOMIC DNA]</scope>
    <source>
        <strain evidence="3 4">TREM</strain>
    </source>
</reference>
<evidence type="ECO:0000256" key="1">
    <source>
        <dbReference type="SAM" id="SignalP"/>
    </source>
</evidence>
<dbReference type="Proteomes" id="UP000469943">
    <property type="component" value="Unassembled WGS sequence"/>
</dbReference>
<comment type="caution">
    <text evidence="2">The sequence shown here is derived from an EMBL/GenBank/DDBJ whole genome shotgun (WGS) entry which is preliminary data.</text>
</comment>
<feature type="chain" id="PRO_5038251633" evidence="1">
    <location>
        <begin position="21"/>
        <end position="536"/>
    </location>
</feature>
<dbReference type="EMBL" id="WHZX01000009">
    <property type="protein sequence ID" value="NEG72470.1"/>
    <property type="molecule type" value="Genomic_DNA"/>
</dbReference>
<dbReference type="PANTHER" id="PTHR43649">
    <property type="entry name" value="ARABINOSE-BINDING PROTEIN-RELATED"/>
    <property type="match status" value="1"/>
</dbReference>